<evidence type="ECO:0000256" key="1">
    <source>
        <dbReference type="SAM" id="Coils"/>
    </source>
</evidence>
<gene>
    <name evidence="3" type="ORF">PV07_09312</name>
</gene>
<dbReference type="AlphaFoldDB" id="A0A0D2C4T7"/>
<dbReference type="Proteomes" id="UP000054466">
    <property type="component" value="Unassembled WGS sequence"/>
</dbReference>
<dbReference type="HOGENOM" id="CLU_180188_0_0_1"/>
<evidence type="ECO:0000256" key="2">
    <source>
        <dbReference type="SAM" id="MobiDB-lite"/>
    </source>
</evidence>
<name>A0A0D2C4T7_9EURO</name>
<feature type="region of interest" description="Disordered" evidence="2">
    <location>
        <begin position="1"/>
        <end position="26"/>
    </location>
</feature>
<dbReference type="EMBL" id="KN847044">
    <property type="protein sequence ID" value="KIW26198.1"/>
    <property type="molecule type" value="Genomic_DNA"/>
</dbReference>
<feature type="region of interest" description="Disordered" evidence="2">
    <location>
        <begin position="68"/>
        <end position="87"/>
    </location>
</feature>
<dbReference type="VEuPathDB" id="FungiDB:PV07_09312"/>
<organism evidence="3 4">
    <name type="scientific">Cladophialophora immunda</name>
    <dbReference type="NCBI Taxonomy" id="569365"/>
    <lineage>
        <taxon>Eukaryota</taxon>
        <taxon>Fungi</taxon>
        <taxon>Dikarya</taxon>
        <taxon>Ascomycota</taxon>
        <taxon>Pezizomycotina</taxon>
        <taxon>Eurotiomycetes</taxon>
        <taxon>Chaetothyriomycetidae</taxon>
        <taxon>Chaetothyriales</taxon>
        <taxon>Herpotrichiellaceae</taxon>
        <taxon>Cladophialophora</taxon>
    </lineage>
</organism>
<dbReference type="RefSeq" id="XP_016246414.1">
    <property type="nucleotide sequence ID" value="XM_016396558.1"/>
</dbReference>
<proteinExistence type="predicted"/>
<protein>
    <submittedName>
        <fullName evidence="3">Uncharacterized protein</fullName>
    </submittedName>
</protein>
<feature type="coiled-coil region" evidence="1">
    <location>
        <begin position="26"/>
        <end position="60"/>
    </location>
</feature>
<reference evidence="3 4" key="1">
    <citation type="submission" date="2015-01" db="EMBL/GenBank/DDBJ databases">
        <title>The Genome Sequence of Cladophialophora immunda CBS83496.</title>
        <authorList>
            <consortium name="The Broad Institute Genomics Platform"/>
            <person name="Cuomo C."/>
            <person name="de Hoog S."/>
            <person name="Gorbushina A."/>
            <person name="Stielow B."/>
            <person name="Teixiera M."/>
            <person name="Abouelleil A."/>
            <person name="Chapman S.B."/>
            <person name="Priest M."/>
            <person name="Young S.K."/>
            <person name="Wortman J."/>
            <person name="Nusbaum C."/>
            <person name="Birren B."/>
        </authorList>
    </citation>
    <scope>NUCLEOTIDE SEQUENCE [LARGE SCALE GENOMIC DNA]</scope>
    <source>
        <strain evidence="3 4">CBS 83496</strain>
    </source>
</reference>
<feature type="compositionally biased region" description="Low complexity" evidence="2">
    <location>
        <begin position="73"/>
        <end position="87"/>
    </location>
</feature>
<dbReference type="OrthoDB" id="5398685at2759"/>
<keyword evidence="4" id="KW-1185">Reference proteome</keyword>
<dbReference type="GeneID" id="27348506"/>
<keyword evidence="1" id="KW-0175">Coiled coil</keyword>
<evidence type="ECO:0000313" key="3">
    <source>
        <dbReference type="EMBL" id="KIW26198.1"/>
    </source>
</evidence>
<evidence type="ECO:0000313" key="4">
    <source>
        <dbReference type="Proteomes" id="UP000054466"/>
    </source>
</evidence>
<feature type="compositionally biased region" description="Polar residues" evidence="2">
    <location>
        <begin position="14"/>
        <end position="26"/>
    </location>
</feature>
<accession>A0A0D2C4T7</accession>
<sequence>MAQQKSNSHKVEDQSQPDSDLNIDSAQRLTSEMAKAFQELEQAETTAAALEVKLDGIHKQLDELLASFEELPQSKPQNPSSNPSESK</sequence>